<keyword evidence="4" id="KW-0521">NADP</keyword>
<comment type="similarity">
    <text evidence="1">Belongs to the zinc-containing alcohol dehydrogenase family. Quinone oxidoreductase subfamily.</text>
</comment>
<evidence type="ECO:0000256" key="3">
    <source>
        <dbReference type="ARBA" id="ARBA00022832"/>
    </source>
</evidence>
<evidence type="ECO:0000313" key="12">
    <source>
        <dbReference type="EMBL" id="PAP77926.1"/>
    </source>
</evidence>
<dbReference type="PANTHER" id="PTHR43981:SF2">
    <property type="entry name" value="ENOYL-[ACYL-CARRIER-PROTEIN] REDUCTASE, MITOCHONDRIAL"/>
    <property type="match status" value="1"/>
</dbReference>
<dbReference type="GO" id="GO:0141148">
    <property type="term" value="F:enoyl-[acyl-carrier-protein] reductase (NADPH) activity"/>
    <property type="evidence" value="ECO:0007669"/>
    <property type="project" value="UniProtKB-EC"/>
</dbReference>
<keyword evidence="8" id="KW-0275">Fatty acid biosynthesis</keyword>
<evidence type="ECO:0000256" key="4">
    <source>
        <dbReference type="ARBA" id="ARBA00022857"/>
    </source>
</evidence>
<feature type="domain" description="Enoyl reductase (ER)" evidence="11">
    <location>
        <begin position="10"/>
        <end position="324"/>
    </location>
</feature>
<dbReference type="InterPro" id="IPR013149">
    <property type="entry name" value="ADH-like_C"/>
</dbReference>
<name>A0A271J330_9BACT</name>
<comment type="catalytic activity">
    <reaction evidence="10">
        <text>a 2,3-saturated acyl-[ACP] + NADP(+) = a (2E)-enoyl-[ACP] + NADPH + H(+)</text>
        <dbReference type="Rhea" id="RHEA:22564"/>
        <dbReference type="Rhea" id="RHEA-COMP:9925"/>
        <dbReference type="Rhea" id="RHEA-COMP:9926"/>
        <dbReference type="ChEBI" id="CHEBI:15378"/>
        <dbReference type="ChEBI" id="CHEBI:57783"/>
        <dbReference type="ChEBI" id="CHEBI:58349"/>
        <dbReference type="ChEBI" id="CHEBI:78784"/>
        <dbReference type="ChEBI" id="CHEBI:78785"/>
        <dbReference type="EC" id="1.3.1.104"/>
    </reaction>
</comment>
<dbReference type="Gene3D" id="3.90.180.10">
    <property type="entry name" value="Medium-chain alcohol dehydrogenases, catalytic domain"/>
    <property type="match status" value="1"/>
</dbReference>
<dbReference type="AlphaFoldDB" id="A0A271J330"/>
<dbReference type="OrthoDB" id="9787435at2"/>
<gene>
    <name evidence="12" type="ORF">BSZ37_16515</name>
</gene>
<organism evidence="12 13">
    <name type="scientific">Rubrivirga marina</name>
    <dbReference type="NCBI Taxonomy" id="1196024"/>
    <lineage>
        <taxon>Bacteria</taxon>
        <taxon>Pseudomonadati</taxon>
        <taxon>Rhodothermota</taxon>
        <taxon>Rhodothermia</taxon>
        <taxon>Rhodothermales</taxon>
        <taxon>Rubricoccaceae</taxon>
        <taxon>Rubrivirga</taxon>
    </lineage>
</organism>
<dbReference type="Pfam" id="PF08240">
    <property type="entry name" value="ADH_N"/>
    <property type="match status" value="1"/>
</dbReference>
<keyword evidence="5" id="KW-0809">Transit peptide</keyword>
<dbReference type="InterPro" id="IPR013154">
    <property type="entry name" value="ADH-like_N"/>
</dbReference>
<dbReference type="SUPFAM" id="SSF50129">
    <property type="entry name" value="GroES-like"/>
    <property type="match status" value="1"/>
</dbReference>
<dbReference type="InterPro" id="IPR051034">
    <property type="entry name" value="Mito_Enoyl-ACP_Reductase"/>
</dbReference>
<reference evidence="12 13" key="1">
    <citation type="submission" date="2016-11" db="EMBL/GenBank/DDBJ databases">
        <title>Study of marine rhodopsin-containing bacteria.</title>
        <authorList>
            <person name="Yoshizawa S."/>
            <person name="Kumagai Y."/>
            <person name="Kogure K."/>
        </authorList>
    </citation>
    <scope>NUCLEOTIDE SEQUENCE [LARGE SCALE GENOMIC DNA]</scope>
    <source>
        <strain evidence="12 13">SAORIC-28</strain>
    </source>
</reference>
<keyword evidence="2" id="KW-0444">Lipid biosynthesis</keyword>
<evidence type="ECO:0000256" key="2">
    <source>
        <dbReference type="ARBA" id="ARBA00022516"/>
    </source>
</evidence>
<accession>A0A271J330</accession>
<keyword evidence="3" id="KW-0276">Fatty acid metabolism</keyword>
<evidence type="ECO:0000256" key="5">
    <source>
        <dbReference type="ARBA" id="ARBA00022946"/>
    </source>
</evidence>
<evidence type="ECO:0000256" key="1">
    <source>
        <dbReference type="ARBA" id="ARBA00010371"/>
    </source>
</evidence>
<evidence type="ECO:0000256" key="9">
    <source>
        <dbReference type="ARBA" id="ARBA00038963"/>
    </source>
</evidence>
<dbReference type="CDD" id="cd05282">
    <property type="entry name" value="ETR_like"/>
    <property type="match status" value="1"/>
</dbReference>
<keyword evidence="13" id="KW-1185">Reference proteome</keyword>
<dbReference type="GO" id="GO:0006633">
    <property type="term" value="P:fatty acid biosynthetic process"/>
    <property type="evidence" value="ECO:0007669"/>
    <property type="project" value="UniProtKB-KW"/>
</dbReference>
<evidence type="ECO:0000256" key="6">
    <source>
        <dbReference type="ARBA" id="ARBA00023002"/>
    </source>
</evidence>
<keyword evidence="7" id="KW-0443">Lipid metabolism</keyword>
<dbReference type="Pfam" id="PF00107">
    <property type="entry name" value="ADH_zinc_N"/>
    <property type="match status" value="1"/>
</dbReference>
<protein>
    <recommendedName>
        <fullName evidence="9">enoyl-[acyl-carrier-protein] reductase</fullName>
        <ecNumber evidence="9">1.3.1.104</ecNumber>
    </recommendedName>
</protein>
<dbReference type="InterPro" id="IPR036291">
    <property type="entry name" value="NAD(P)-bd_dom_sf"/>
</dbReference>
<comment type="caution">
    <text evidence="12">The sequence shown here is derived from an EMBL/GenBank/DDBJ whole genome shotgun (WGS) entry which is preliminary data.</text>
</comment>
<proteinExistence type="inferred from homology"/>
<dbReference type="InterPro" id="IPR020843">
    <property type="entry name" value="ER"/>
</dbReference>
<dbReference type="SMART" id="SM00829">
    <property type="entry name" value="PKS_ER"/>
    <property type="match status" value="1"/>
</dbReference>
<keyword evidence="6" id="KW-0560">Oxidoreductase</keyword>
<dbReference type="EMBL" id="MQWD01000001">
    <property type="protein sequence ID" value="PAP77926.1"/>
    <property type="molecule type" value="Genomic_DNA"/>
</dbReference>
<evidence type="ECO:0000256" key="8">
    <source>
        <dbReference type="ARBA" id="ARBA00023160"/>
    </source>
</evidence>
<dbReference type="PANTHER" id="PTHR43981">
    <property type="entry name" value="ENOYL-[ACYL-CARRIER-PROTEIN] REDUCTASE, MITOCHONDRIAL"/>
    <property type="match status" value="1"/>
</dbReference>
<dbReference type="Proteomes" id="UP000216339">
    <property type="component" value="Unassembled WGS sequence"/>
</dbReference>
<dbReference type="InterPro" id="IPR011032">
    <property type="entry name" value="GroES-like_sf"/>
</dbReference>
<evidence type="ECO:0000259" key="11">
    <source>
        <dbReference type="SMART" id="SM00829"/>
    </source>
</evidence>
<evidence type="ECO:0000313" key="13">
    <source>
        <dbReference type="Proteomes" id="UP000216339"/>
    </source>
</evidence>
<evidence type="ECO:0000256" key="7">
    <source>
        <dbReference type="ARBA" id="ARBA00023098"/>
    </source>
</evidence>
<sequence>MRALRFHRHGPPAEVLQLDDVPMPEPGPGEVRVRLTHRSVNPADLSMVRGTYGRTRELPAVGGNEGVGTIEALGENVEAGRLGQRVVKLGEAPTWQEAVVLPVAETAPVPDALSDEAAAQLFVNPLTAWLLHEAVSLHAGDVLVQTAGASAVARIAAQLAVRHGAHPVAIVRRESYREPLEAIGATVVVADEDTKEARAALREAVGKDGAKAVFDPVAGDPGALATSALAEGGTHVVYGALSGDPLPVSPAALIYRNVRVRGLWRTQWASRATPAALRSALTALADLVVEGAITLPVADTFDLGDAAEAVRAATSHGRWGKVLLEG</sequence>
<dbReference type="SUPFAM" id="SSF51735">
    <property type="entry name" value="NAD(P)-binding Rossmann-fold domains"/>
    <property type="match status" value="1"/>
</dbReference>
<dbReference type="EC" id="1.3.1.104" evidence="9"/>
<dbReference type="Gene3D" id="3.40.50.720">
    <property type="entry name" value="NAD(P)-binding Rossmann-like Domain"/>
    <property type="match status" value="1"/>
</dbReference>
<dbReference type="RefSeq" id="WP_095511597.1">
    <property type="nucleotide sequence ID" value="NZ_MQWD01000001.1"/>
</dbReference>
<evidence type="ECO:0000256" key="10">
    <source>
        <dbReference type="ARBA" id="ARBA00048843"/>
    </source>
</evidence>